<dbReference type="GO" id="GO:0005783">
    <property type="term" value="C:endoplasmic reticulum"/>
    <property type="evidence" value="ECO:0007669"/>
    <property type="project" value="TreeGrafter"/>
</dbReference>
<dbReference type="GO" id="GO:0003756">
    <property type="term" value="F:protein disulfide isomerase activity"/>
    <property type="evidence" value="ECO:0007669"/>
    <property type="project" value="TreeGrafter"/>
</dbReference>
<dbReference type="InterPro" id="IPR036249">
    <property type="entry name" value="Thioredoxin-like_sf"/>
</dbReference>
<name>A0A8S3YDZ4_9EUPU</name>
<gene>
    <name evidence="3" type="ORF">CUNI_LOCUS1011</name>
</gene>
<proteinExistence type="predicted"/>
<sequence length="375" mass="42333">MADSYDRPYSSAGTPGHKQYTPTLERVVTQKRFDPQERLEVNTRKVEKRKEVAAQVETIREEIRSRSMPFSTMTPTFIDPRETSVRRCRCFRQQQQRLDDLTLAPSRSAKSPMLPIEENLNRIVMPNRLNPQLKLEMKQKDESEKPKPSLAPKKPPRQRRPGQGSVVDTTLAHQAIPGDTQSRRSSSVSLSAGHGAPSEKRYSSLHLKTSPRGSDPLHELSPIAETPQTPWDPFCVSSRVFGLDSNTYRDFLGDKGAALVMFYNPTKSSCIKGKKIFVKAAESTVRENAAFAAVNCSVEESLCFNEGITNLPTYKLYSQGQLINIVKDTFFFNDRDMKKFVEKAPALAQEGLVKPSCKYGKTLLKKAIEKIKRHK</sequence>
<dbReference type="Proteomes" id="UP000678393">
    <property type="component" value="Unassembled WGS sequence"/>
</dbReference>
<organism evidence="3 4">
    <name type="scientific">Candidula unifasciata</name>
    <dbReference type="NCBI Taxonomy" id="100452"/>
    <lineage>
        <taxon>Eukaryota</taxon>
        <taxon>Metazoa</taxon>
        <taxon>Spiralia</taxon>
        <taxon>Lophotrochozoa</taxon>
        <taxon>Mollusca</taxon>
        <taxon>Gastropoda</taxon>
        <taxon>Heterobranchia</taxon>
        <taxon>Euthyneura</taxon>
        <taxon>Panpulmonata</taxon>
        <taxon>Eupulmonata</taxon>
        <taxon>Stylommatophora</taxon>
        <taxon>Helicina</taxon>
        <taxon>Helicoidea</taxon>
        <taxon>Geomitridae</taxon>
        <taxon>Candidula</taxon>
    </lineage>
</organism>
<accession>A0A8S3YDZ4</accession>
<dbReference type="AlphaFoldDB" id="A0A8S3YDZ4"/>
<dbReference type="PANTHER" id="PTHR45672">
    <property type="entry name" value="PROTEIN DISULFIDE-ISOMERASE C17H9.14C-RELATED"/>
    <property type="match status" value="1"/>
</dbReference>
<protein>
    <recommendedName>
        <fullName evidence="2">Thioredoxin domain-containing protein</fullName>
    </recommendedName>
</protein>
<feature type="region of interest" description="Disordered" evidence="1">
    <location>
        <begin position="137"/>
        <end position="225"/>
    </location>
</feature>
<feature type="compositionally biased region" description="Basic and acidic residues" evidence="1">
    <location>
        <begin position="137"/>
        <end position="147"/>
    </location>
</feature>
<comment type="caution">
    <text evidence="3">The sequence shown here is derived from an EMBL/GenBank/DDBJ whole genome shotgun (WGS) entry which is preliminary data.</text>
</comment>
<reference evidence="3" key="1">
    <citation type="submission" date="2021-04" db="EMBL/GenBank/DDBJ databases">
        <authorList>
            <consortium name="Molecular Ecology Group"/>
        </authorList>
    </citation>
    <scope>NUCLEOTIDE SEQUENCE</scope>
</reference>
<feature type="region of interest" description="Disordered" evidence="1">
    <location>
        <begin position="1"/>
        <end position="23"/>
    </location>
</feature>
<evidence type="ECO:0000313" key="4">
    <source>
        <dbReference type="Proteomes" id="UP000678393"/>
    </source>
</evidence>
<dbReference type="GO" id="GO:0006457">
    <property type="term" value="P:protein folding"/>
    <property type="evidence" value="ECO:0007669"/>
    <property type="project" value="TreeGrafter"/>
</dbReference>
<feature type="domain" description="Thioredoxin" evidence="2">
    <location>
        <begin position="243"/>
        <end position="328"/>
    </location>
</feature>
<dbReference type="PANTHER" id="PTHR45672:SF2">
    <property type="entry name" value="PROTEIN DISULFIDE-ISOMERASE A5"/>
    <property type="match status" value="1"/>
</dbReference>
<evidence type="ECO:0000259" key="2">
    <source>
        <dbReference type="Pfam" id="PF00085"/>
    </source>
</evidence>
<evidence type="ECO:0000256" key="1">
    <source>
        <dbReference type="SAM" id="MobiDB-lite"/>
    </source>
</evidence>
<dbReference type="SUPFAM" id="SSF52833">
    <property type="entry name" value="Thioredoxin-like"/>
    <property type="match status" value="1"/>
</dbReference>
<dbReference type="Pfam" id="PF00085">
    <property type="entry name" value="Thioredoxin"/>
    <property type="match status" value="1"/>
</dbReference>
<dbReference type="Gene3D" id="3.40.30.10">
    <property type="entry name" value="Glutaredoxin"/>
    <property type="match status" value="1"/>
</dbReference>
<dbReference type="EMBL" id="CAJHNH020000118">
    <property type="protein sequence ID" value="CAG5115453.1"/>
    <property type="molecule type" value="Genomic_DNA"/>
</dbReference>
<evidence type="ECO:0000313" key="3">
    <source>
        <dbReference type="EMBL" id="CAG5115453.1"/>
    </source>
</evidence>
<dbReference type="InterPro" id="IPR051063">
    <property type="entry name" value="PDI"/>
</dbReference>
<keyword evidence="4" id="KW-1185">Reference proteome</keyword>
<dbReference type="OrthoDB" id="427280at2759"/>
<dbReference type="InterPro" id="IPR013766">
    <property type="entry name" value="Thioredoxin_domain"/>
</dbReference>